<accession>A0A4D6HLK3</accession>
<dbReference type="PROSITE" id="PS01094">
    <property type="entry name" value="UPF0076"/>
    <property type="match status" value="1"/>
</dbReference>
<sequence length="126" mass="13467">MKRIIQTDDAPAAVGAYSQATTDDSLVFTAGQIPLTADGELLDDEPIEAQTEQALYNLDAVLDEAGATPEDVLKVTVFLDDIDDFDAMNETYADYFDDEPPARSAIEVAALPKGVGIEIEAIASLE</sequence>
<name>A0A4D6HLK3_9EURY</name>
<dbReference type="InterPro" id="IPR006056">
    <property type="entry name" value="RidA"/>
</dbReference>
<dbReference type="CDD" id="cd00448">
    <property type="entry name" value="YjgF_YER057c_UK114_family"/>
    <property type="match status" value="1"/>
</dbReference>
<gene>
    <name evidence="2" type="ORF">DV706_09790</name>
</gene>
<dbReference type="AlphaFoldDB" id="A0A4D6HLK3"/>
<dbReference type="Pfam" id="PF01042">
    <property type="entry name" value="Ribonuc_L-PSP"/>
    <property type="match status" value="1"/>
</dbReference>
<dbReference type="InterPro" id="IPR035959">
    <property type="entry name" value="RutC-like_sf"/>
</dbReference>
<comment type="similarity">
    <text evidence="1">Belongs to the RutC family.</text>
</comment>
<dbReference type="RefSeq" id="WP_006064811.1">
    <property type="nucleotide sequence ID" value="NZ_CP031305.1"/>
</dbReference>
<evidence type="ECO:0000313" key="3">
    <source>
        <dbReference type="Proteomes" id="UP000296822"/>
    </source>
</evidence>
<evidence type="ECO:0000313" key="2">
    <source>
        <dbReference type="EMBL" id="QCC54733.1"/>
    </source>
</evidence>
<dbReference type="FunFam" id="3.30.1330.40:FF:000001">
    <property type="entry name" value="L-PSP family endoribonuclease"/>
    <property type="match status" value="1"/>
</dbReference>
<evidence type="ECO:0000256" key="1">
    <source>
        <dbReference type="ARBA" id="ARBA00010552"/>
    </source>
</evidence>
<dbReference type="PANTHER" id="PTHR11803:SF58">
    <property type="entry name" value="PROTEIN HMF1-RELATED"/>
    <property type="match status" value="1"/>
</dbReference>
<dbReference type="KEGG" id="nbg:DV706_09790"/>
<dbReference type="SUPFAM" id="SSF55298">
    <property type="entry name" value="YjgF-like"/>
    <property type="match status" value="1"/>
</dbReference>
<proteinExistence type="inferred from homology"/>
<dbReference type="InterPro" id="IPR006175">
    <property type="entry name" value="YjgF/YER057c/UK114"/>
</dbReference>
<dbReference type="InterPro" id="IPR019897">
    <property type="entry name" value="RidA_CS"/>
</dbReference>
<dbReference type="GO" id="GO:0005829">
    <property type="term" value="C:cytosol"/>
    <property type="evidence" value="ECO:0007669"/>
    <property type="project" value="TreeGrafter"/>
</dbReference>
<dbReference type="Proteomes" id="UP000296822">
    <property type="component" value="Chromosome"/>
</dbReference>
<organism evidence="2 3">
    <name type="scientific">Natronorubrum bangense</name>
    <dbReference type="NCBI Taxonomy" id="61858"/>
    <lineage>
        <taxon>Archaea</taxon>
        <taxon>Methanobacteriati</taxon>
        <taxon>Methanobacteriota</taxon>
        <taxon>Stenosarchaea group</taxon>
        <taxon>Halobacteria</taxon>
        <taxon>Halobacteriales</taxon>
        <taxon>Natrialbaceae</taxon>
        <taxon>Natronorubrum</taxon>
    </lineage>
</organism>
<dbReference type="Gene3D" id="3.30.1330.40">
    <property type="entry name" value="RutC-like"/>
    <property type="match status" value="1"/>
</dbReference>
<dbReference type="EMBL" id="CP031305">
    <property type="protein sequence ID" value="QCC54733.1"/>
    <property type="molecule type" value="Genomic_DNA"/>
</dbReference>
<dbReference type="PANTHER" id="PTHR11803">
    <property type="entry name" value="2-IMINOBUTANOATE/2-IMINOPROPANOATE DEAMINASE RIDA"/>
    <property type="match status" value="1"/>
</dbReference>
<dbReference type="GO" id="GO:0019239">
    <property type="term" value="F:deaminase activity"/>
    <property type="evidence" value="ECO:0007669"/>
    <property type="project" value="TreeGrafter"/>
</dbReference>
<reference evidence="2 3" key="1">
    <citation type="journal article" date="2019" name="Nat. Commun.">
        <title>A new type of DNA phosphorothioation-based antiviral system in archaea.</title>
        <authorList>
            <person name="Xiong L."/>
            <person name="Liu S."/>
            <person name="Chen S."/>
            <person name="Xiao Y."/>
            <person name="Zhu B."/>
            <person name="Gao Y."/>
            <person name="Zhang Y."/>
            <person name="Chen B."/>
            <person name="Luo J."/>
            <person name="Deng Z."/>
            <person name="Chen X."/>
            <person name="Wang L."/>
            <person name="Chen S."/>
        </authorList>
    </citation>
    <scope>NUCLEOTIDE SEQUENCE [LARGE SCALE GENOMIC DNA]</scope>
    <source>
        <strain evidence="2 3">JCM 10635</strain>
    </source>
</reference>
<protein>
    <submittedName>
        <fullName evidence="2">RidA family protein</fullName>
    </submittedName>
</protein>
<dbReference type="GeneID" id="39851545"/>
<dbReference type="NCBIfam" id="TIGR00004">
    <property type="entry name" value="Rid family detoxifying hydrolase"/>
    <property type="match status" value="1"/>
</dbReference>